<dbReference type="AlphaFoldDB" id="A0AB37URU8"/>
<dbReference type="PANTHER" id="PTHR33154">
    <property type="entry name" value="TRANSCRIPTIONAL REGULATOR, ARSR FAMILY"/>
    <property type="match status" value="1"/>
</dbReference>
<protein>
    <recommendedName>
        <fullName evidence="4">HTH arsR-type domain-containing protein</fullName>
    </recommendedName>
</protein>
<dbReference type="InterPro" id="IPR001845">
    <property type="entry name" value="HTH_ArsR_DNA-bd_dom"/>
</dbReference>
<dbReference type="EMBL" id="RSCK01000003">
    <property type="protein sequence ID" value="RUT14184.1"/>
    <property type="molecule type" value="Genomic_DNA"/>
</dbReference>
<comment type="caution">
    <text evidence="5">The sequence shown here is derived from an EMBL/GenBank/DDBJ whole genome shotgun (WGS) entry which is preliminary data.</text>
</comment>
<dbReference type="Proteomes" id="UP000282574">
    <property type="component" value="Unassembled WGS sequence"/>
</dbReference>
<dbReference type="CDD" id="cd00090">
    <property type="entry name" value="HTH_ARSR"/>
    <property type="match status" value="1"/>
</dbReference>
<dbReference type="InterPro" id="IPR036390">
    <property type="entry name" value="WH_DNA-bd_sf"/>
</dbReference>
<keyword evidence="2" id="KW-0238">DNA-binding</keyword>
<dbReference type="NCBIfam" id="NF033788">
    <property type="entry name" value="HTH_metalloreg"/>
    <property type="match status" value="1"/>
</dbReference>
<dbReference type="PANTHER" id="PTHR33154:SF36">
    <property type="entry name" value="TRANSCRIPTIONAL REGULATOR"/>
    <property type="match status" value="1"/>
</dbReference>
<feature type="domain" description="HTH arsR-type" evidence="4">
    <location>
        <begin position="10"/>
        <end position="103"/>
    </location>
</feature>
<dbReference type="InterPro" id="IPR011991">
    <property type="entry name" value="ArsR-like_HTH"/>
</dbReference>
<gene>
    <name evidence="5" type="ORF">DSM107010_06670</name>
</gene>
<dbReference type="SUPFAM" id="SSF46785">
    <property type="entry name" value="Winged helix' DNA-binding domain"/>
    <property type="match status" value="1"/>
</dbReference>
<dbReference type="RefSeq" id="WP_199755380.1">
    <property type="nucleotide sequence ID" value="NZ_JAVKZF010000005.1"/>
</dbReference>
<evidence type="ECO:0000256" key="3">
    <source>
        <dbReference type="ARBA" id="ARBA00023163"/>
    </source>
</evidence>
<dbReference type="Pfam" id="PF01022">
    <property type="entry name" value="HTH_5"/>
    <property type="match status" value="1"/>
</dbReference>
<dbReference type="PROSITE" id="PS50987">
    <property type="entry name" value="HTH_ARSR_2"/>
    <property type="match status" value="1"/>
</dbReference>
<dbReference type="GO" id="GO:0003700">
    <property type="term" value="F:DNA-binding transcription factor activity"/>
    <property type="evidence" value="ECO:0007669"/>
    <property type="project" value="InterPro"/>
</dbReference>
<dbReference type="PRINTS" id="PR00778">
    <property type="entry name" value="HTHARSR"/>
</dbReference>
<dbReference type="InterPro" id="IPR036388">
    <property type="entry name" value="WH-like_DNA-bd_sf"/>
</dbReference>
<keyword evidence="1" id="KW-0805">Transcription regulation</keyword>
<name>A0AB37URU8_9CYAN</name>
<organism evidence="5 6">
    <name type="scientific">Chroococcidiopsis cubana SAG 39.79</name>
    <dbReference type="NCBI Taxonomy" id="388085"/>
    <lineage>
        <taxon>Bacteria</taxon>
        <taxon>Bacillati</taxon>
        <taxon>Cyanobacteriota</taxon>
        <taxon>Cyanophyceae</taxon>
        <taxon>Chroococcidiopsidales</taxon>
        <taxon>Chroococcidiopsidaceae</taxon>
        <taxon>Chroococcidiopsis</taxon>
    </lineage>
</organism>
<dbReference type="GO" id="GO:0003677">
    <property type="term" value="F:DNA binding"/>
    <property type="evidence" value="ECO:0007669"/>
    <property type="project" value="UniProtKB-KW"/>
</dbReference>
<reference evidence="5 6" key="1">
    <citation type="journal article" date="2019" name="Genome Biol. Evol.">
        <title>Day and night: Metabolic profiles and evolutionary relationships of six axenic non-marine cyanobacteria.</title>
        <authorList>
            <person name="Will S.E."/>
            <person name="Henke P."/>
            <person name="Boedeker C."/>
            <person name="Huang S."/>
            <person name="Brinkmann H."/>
            <person name="Rohde M."/>
            <person name="Jarek M."/>
            <person name="Friedl T."/>
            <person name="Seufert S."/>
            <person name="Schumacher M."/>
            <person name="Overmann J."/>
            <person name="Neumann-Schaal M."/>
            <person name="Petersen J."/>
        </authorList>
    </citation>
    <scope>NUCLEOTIDE SEQUENCE [LARGE SCALE GENOMIC DNA]</scope>
    <source>
        <strain evidence="5 6">SAG 39.79</strain>
    </source>
</reference>
<dbReference type="InterPro" id="IPR051081">
    <property type="entry name" value="HTH_MetalResp_TranReg"/>
</dbReference>
<dbReference type="Gene3D" id="1.10.10.10">
    <property type="entry name" value="Winged helix-like DNA-binding domain superfamily/Winged helix DNA-binding domain"/>
    <property type="match status" value="1"/>
</dbReference>
<evidence type="ECO:0000313" key="5">
    <source>
        <dbReference type="EMBL" id="RUT14184.1"/>
    </source>
</evidence>
<evidence type="ECO:0000259" key="4">
    <source>
        <dbReference type="PROSITE" id="PS50987"/>
    </source>
</evidence>
<evidence type="ECO:0000256" key="2">
    <source>
        <dbReference type="ARBA" id="ARBA00023125"/>
    </source>
</evidence>
<sequence length="126" mass="13955">MPMIAQANKVANKVDLKAKLFRGFSDSSRLSILNALRVGPLTVNDIVEATGLNQSNVSNHLGCLRCCDLVIRSQRGRYVYYQLADARVAKFLDLADELLADVAKGVYECTHYDLPKEAKNGKCNNH</sequence>
<keyword evidence="6" id="KW-1185">Reference proteome</keyword>
<keyword evidence="3" id="KW-0804">Transcription</keyword>
<accession>A0AB37URU8</accession>
<evidence type="ECO:0000256" key="1">
    <source>
        <dbReference type="ARBA" id="ARBA00023015"/>
    </source>
</evidence>
<proteinExistence type="predicted"/>
<evidence type="ECO:0000313" key="6">
    <source>
        <dbReference type="Proteomes" id="UP000282574"/>
    </source>
</evidence>
<dbReference type="SMART" id="SM00418">
    <property type="entry name" value="HTH_ARSR"/>
    <property type="match status" value="1"/>
</dbReference>